<dbReference type="InterPro" id="IPR001320">
    <property type="entry name" value="Iontro_rcpt_C"/>
</dbReference>
<evidence type="ECO:0000259" key="15">
    <source>
        <dbReference type="Pfam" id="PF10613"/>
    </source>
</evidence>
<dbReference type="GO" id="GO:0005886">
    <property type="term" value="C:plasma membrane"/>
    <property type="evidence" value="ECO:0007669"/>
    <property type="project" value="UniProtKB-SubCell"/>
</dbReference>
<gene>
    <name evidence="16" type="ORF">HAZT_HAZT009862</name>
</gene>
<reference evidence="16" key="3">
    <citation type="submission" date="2019-06" db="EMBL/GenBank/DDBJ databases">
        <authorList>
            <person name="Poynton C."/>
            <person name="Hasenbein S."/>
            <person name="Benoit J.B."/>
            <person name="Sepulveda M.S."/>
            <person name="Poelchau M.F."/>
            <person name="Murali S.C."/>
            <person name="Chen S."/>
            <person name="Glastad K.M."/>
            <person name="Werren J.H."/>
            <person name="Vineis J.H."/>
            <person name="Bowen J.L."/>
            <person name="Friedrich M."/>
            <person name="Jones J."/>
            <person name="Robertson H.M."/>
            <person name="Feyereisen R."/>
            <person name="Mechler-Hickson A."/>
            <person name="Mathers N."/>
            <person name="Lee C.E."/>
            <person name="Colbourne J.K."/>
            <person name="Biales A."/>
            <person name="Johnston J.S."/>
            <person name="Wellborn G.A."/>
            <person name="Rosendale A.J."/>
            <person name="Cridge A.G."/>
            <person name="Munoz-Torres M.C."/>
            <person name="Bain P.A."/>
            <person name="Manny A.R."/>
            <person name="Major K.M."/>
            <person name="Lambert F.N."/>
            <person name="Vulpe C.D."/>
            <person name="Tuck P."/>
            <person name="Blalock B.J."/>
            <person name="Lin Y.-Y."/>
            <person name="Smith M.E."/>
            <person name="Ochoa-Acuna H."/>
            <person name="Chen M.-J.M."/>
            <person name="Childers C.P."/>
            <person name="Qu J."/>
            <person name="Dugan S."/>
            <person name="Lee S.L."/>
            <person name="Chao H."/>
            <person name="Dinh H."/>
            <person name="Han Y."/>
            <person name="Doddapaneni H."/>
            <person name="Worley K.C."/>
            <person name="Muzny D.M."/>
            <person name="Gibbs R.A."/>
            <person name="Richards S."/>
        </authorList>
    </citation>
    <scope>NUCLEOTIDE SEQUENCE</scope>
    <source>
        <strain evidence="16">HAZT.00-mixed</strain>
        <tissue evidence="16">Whole organism</tissue>
    </source>
</reference>
<keyword evidence="5 13" id="KW-0812">Transmembrane</keyword>
<evidence type="ECO:0000256" key="13">
    <source>
        <dbReference type="SAM" id="Phobius"/>
    </source>
</evidence>
<evidence type="ECO:0000256" key="6">
    <source>
        <dbReference type="ARBA" id="ARBA00022989"/>
    </source>
</evidence>
<evidence type="ECO:0000256" key="10">
    <source>
        <dbReference type="ARBA" id="ARBA00023180"/>
    </source>
</evidence>
<evidence type="ECO:0000256" key="1">
    <source>
        <dbReference type="ARBA" id="ARBA00004651"/>
    </source>
</evidence>
<proteinExistence type="inferred from homology"/>
<evidence type="ECO:0000256" key="4">
    <source>
        <dbReference type="ARBA" id="ARBA00022475"/>
    </source>
</evidence>
<dbReference type="Gene3D" id="3.40.190.10">
    <property type="entry name" value="Periplasmic binding protein-like II"/>
    <property type="match status" value="1"/>
</dbReference>
<evidence type="ECO:0000256" key="5">
    <source>
        <dbReference type="ARBA" id="ARBA00022692"/>
    </source>
</evidence>
<dbReference type="GO" id="GO:0015276">
    <property type="term" value="F:ligand-gated monoatomic ion channel activity"/>
    <property type="evidence" value="ECO:0007669"/>
    <property type="project" value="InterPro"/>
</dbReference>
<evidence type="ECO:0000256" key="7">
    <source>
        <dbReference type="ARBA" id="ARBA00023065"/>
    </source>
</evidence>
<keyword evidence="11" id="KW-1071">Ligand-gated ion channel</keyword>
<dbReference type="InterPro" id="IPR052192">
    <property type="entry name" value="Insect_Ionotropic_Sensory_Rcpt"/>
</dbReference>
<evidence type="ECO:0000313" key="16">
    <source>
        <dbReference type="EMBL" id="KAA0199867.1"/>
    </source>
</evidence>
<keyword evidence="3" id="KW-0813">Transport</keyword>
<evidence type="ECO:0000259" key="14">
    <source>
        <dbReference type="Pfam" id="PF00060"/>
    </source>
</evidence>
<name>A0A6A0H698_HYAAZ</name>
<dbReference type="GO" id="GO:0050906">
    <property type="term" value="P:detection of stimulus involved in sensory perception"/>
    <property type="evidence" value="ECO:0007669"/>
    <property type="project" value="UniProtKB-ARBA"/>
</dbReference>
<comment type="caution">
    <text evidence="16">The sequence shown here is derived from an EMBL/GenBank/DDBJ whole genome shotgun (WGS) entry which is preliminary data.</text>
</comment>
<dbReference type="Pfam" id="PF10613">
    <property type="entry name" value="Lig_chan-Glu_bd"/>
    <property type="match status" value="1"/>
</dbReference>
<comment type="similarity">
    <text evidence="2">Belongs to the glutamate-gated ion channel (TC 1.A.10.1) family.</text>
</comment>
<evidence type="ECO:0000256" key="12">
    <source>
        <dbReference type="ARBA" id="ARBA00023303"/>
    </source>
</evidence>
<evidence type="ECO:0000256" key="11">
    <source>
        <dbReference type="ARBA" id="ARBA00023286"/>
    </source>
</evidence>
<keyword evidence="4" id="KW-1003">Cell membrane</keyword>
<evidence type="ECO:0000256" key="2">
    <source>
        <dbReference type="ARBA" id="ARBA00008685"/>
    </source>
</evidence>
<feature type="domain" description="Ionotropic glutamate receptor L-glutamate and glycine-binding" evidence="15">
    <location>
        <begin position="236"/>
        <end position="325"/>
    </location>
</feature>
<comment type="subcellular location">
    <subcellularLocation>
        <location evidence="1">Cell membrane</location>
        <topology evidence="1">Multi-pass membrane protein</topology>
    </subcellularLocation>
</comment>
<sequence length="637" mass="71960">MSTETRLGIHLTVFSFVFPLVLLWPFVTSYSNVLSSVSLPGSAQGTSVLQELLDGPLKGYDLFIFDDTHSSNVYWNEVQTLGATVIQTSADEFDPTKFPLKTYSGKNFSVIWLIDSNDFKIDKQIEKPSLWCPQKLVVLSLSADVELSKLVDTKAMQCSKLAVIITPSKTFETSLVYTTFPLQRNSLRLLGRWNVQSFEKEESLFIDRFATFSGSVLQLASWCDDYPQLYALPYPHNDTCVGSNIDALDIVSSHLNFTYNLEMEPFDCLWGSNENGTWNGMFAEMAYHGKNITINSFTIVLDRYIAFDSTYPHQAEAFALMARLPKPLPKWKSFLYPYARVTWISIGVVTLLVSVMFPILTRIDVGDDSSELQFSKALLLVAGALVAQSMNLSTFGVGEWRRVWMAVWYMGCIVFITGYNGNLIAFLTVPLYPVRIETIKQLAESPLRVTMMDYGEFVPEALQASTDNALRRIGNKLDLFPQGQIREVMHIRFFKDHYYDPAMEMVVKNGTHAFIEAYSFLMGLRMKYGVSKETYILKEQVYSGYLIWFLPKYTPYTETISSTLQRLVEAGIVGKLYRNHFAKTDVIVQGIASVSSLSLDELQGAFLLLVLGLLSSSVLFLAELGFVKLKTMKIKSN</sequence>
<keyword evidence="12" id="KW-0407">Ion channel</keyword>
<dbReference type="PANTHER" id="PTHR42643:SF24">
    <property type="entry name" value="IONOTROPIC RECEPTOR 60A"/>
    <property type="match status" value="1"/>
</dbReference>
<dbReference type="SUPFAM" id="SSF53850">
    <property type="entry name" value="Periplasmic binding protein-like II"/>
    <property type="match status" value="1"/>
</dbReference>
<feature type="transmembrane region" description="Helical" evidence="13">
    <location>
        <begin position="377"/>
        <end position="395"/>
    </location>
</feature>
<dbReference type="AlphaFoldDB" id="A0A6A0H698"/>
<reference evidence="16" key="1">
    <citation type="submission" date="2014-08" db="EMBL/GenBank/DDBJ databases">
        <authorList>
            <person name="Murali S."/>
            <person name="Richards S."/>
            <person name="Bandaranaike D."/>
            <person name="Bellair M."/>
            <person name="Blankenburg K."/>
            <person name="Chao H."/>
            <person name="Dinh H."/>
            <person name="Doddapaneni H."/>
            <person name="Dugan-Rocha S."/>
            <person name="Elkadiri S."/>
            <person name="Gnanaolivu R."/>
            <person name="Hughes D."/>
            <person name="Lee S."/>
            <person name="Li M."/>
            <person name="Ming W."/>
            <person name="Munidasa M."/>
            <person name="Muniz J."/>
            <person name="Nguyen L."/>
            <person name="Osuji N."/>
            <person name="Pu L.-L."/>
            <person name="Puazo M."/>
            <person name="Skinner E."/>
            <person name="Qu C."/>
            <person name="Quiroz J."/>
            <person name="Raj R."/>
            <person name="Weissenberger G."/>
            <person name="Xin Y."/>
            <person name="Zou X."/>
            <person name="Han Y."/>
            <person name="Worley K."/>
            <person name="Muzny D."/>
            <person name="Gibbs R."/>
        </authorList>
    </citation>
    <scope>NUCLEOTIDE SEQUENCE</scope>
    <source>
        <strain evidence="16">HAZT.00-mixed</strain>
        <tissue evidence="16">Whole organism</tissue>
    </source>
</reference>
<feature type="transmembrane region" description="Helical" evidence="13">
    <location>
        <begin position="7"/>
        <end position="27"/>
    </location>
</feature>
<evidence type="ECO:0000256" key="3">
    <source>
        <dbReference type="ARBA" id="ARBA00022448"/>
    </source>
</evidence>
<dbReference type="Proteomes" id="UP000711488">
    <property type="component" value="Unassembled WGS sequence"/>
</dbReference>
<dbReference type="Pfam" id="PF00060">
    <property type="entry name" value="Lig_chan"/>
    <property type="match status" value="1"/>
</dbReference>
<evidence type="ECO:0000256" key="8">
    <source>
        <dbReference type="ARBA" id="ARBA00023136"/>
    </source>
</evidence>
<dbReference type="EMBL" id="JQDR03006661">
    <property type="protein sequence ID" value="KAA0199867.1"/>
    <property type="molecule type" value="Genomic_DNA"/>
</dbReference>
<feature type="transmembrane region" description="Helical" evidence="13">
    <location>
        <begin position="407"/>
        <end position="432"/>
    </location>
</feature>
<keyword evidence="10" id="KW-0325">Glycoprotein</keyword>
<reference evidence="16" key="2">
    <citation type="journal article" date="2018" name="Environ. Sci. Technol.">
        <title>The Toxicogenome of Hyalella azteca: A Model for Sediment Ecotoxicology and Evolutionary Toxicology.</title>
        <authorList>
            <person name="Poynton H.C."/>
            <person name="Hasenbein S."/>
            <person name="Benoit J.B."/>
            <person name="Sepulveda M.S."/>
            <person name="Poelchau M.F."/>
            <person name="Hughes D.S.T."/>
            <person name="Murali S.C."/>
            <person name="Chen S."/>
            <person name="Glastad K.M."/>
            <person name="Goodisman M.A.D."/>
            <person name="Werren J.H."/>
            <person name="Vineis J.H."/>
            <person name="Bowen J.L."/>
            <person name="Friedrich M."/>
            <person name="Jones J."/>
            <person name="Robertson H.M."/>
            <person name="Feyereisen R."/>
            <person name="Mechler-Hickson A."/>
            <person name="Mathers N."/>
            <person name="Lee C.E."/>
            <person name="Colbourne J.K."/>
            <person name="Biales A."/>
            <person name="Johnston J.S."/>
            <person name="Wellborn G.A."/>
            <person name="Rosendale A.J."/>
            <person name="Cridge A.G."/>
            <person name="Munoz-Torres M.C."/>
            <person name="Bain P.A."/>
            <person name="Manny A.R."/>
            <person name="Major K.M."/>
            <person name="Lambert F.N."/>
            <person name="Vulpe C.D."/>
            <person name="Tuck P."/>
            <person name="Blalock B.J."/>
            <person name="Lin Y.Y."/>
            <person name="Smith M.E."/>
            <person name="Ochoa-Acuna H."/>
            <person name="Chen M.M."/>
            <person name="Childers C.P."/>
            <person name="Qu J."/>
            <person name="Dugan S."/>
            <person name="Lee S.L."/>
            <person name="Chao H."/>
            <person name="Dinh H."/>
            <person name="Han Y."/>
            <person name="Doddapaneni H."/>
            <person name="Worley K.C."/>
            <person name="Muzny D.M."/>
            <person name="Gibbs R.A."/>
            <person name="Richards S."/>
        </authorList>
    </citation>
    <scope>NUCLEOTIDE SEQUENCE</scope>
    <source>
        <strain evidence="16">HAZT.00-mixed</strain>
        <tissue evidence="16">Whole organism</tissue>
    </source>
</reference>
<keyword evidence="9 16" id="KW-0675">Receptor</keyword>
<evidence type="ECO:0000256" key="9">
    <source>
        <dbReference type="ARBA" id="ARBA00023170"/>
    </source>
</evidence>
<keyword evidence="8 13" id="KW-0472">Membrane</keyword>
<protein>
    <submittedName>
        <fullName evidence="16">Ionotropic receptor 113</fullName>
    </submittedName>
</protein>
<dbReference type="PANTHER" id="PTHR42643">
    <property type="entry name" value="IONOTROPIC RECEPTOR 20A-RELATED"/>
    <property type="match status" value="1"/>
</dbReference>
<dbReference type="InterPro" id="IPR019594">
    <property type="entry name" value="Glu/Gly-bd"/>
</dbReference>
<accession>A0A6A0H698</accession>
<feature type="transmembrane region" description="Helical" evidence="13">
    <location>
        <begin position="605"/>
        <end position="627"/>
    </location>
</feature>
<feature type="domain" description="Ionotropic glutamate receptor C-terminal" evidence="14">
    <location>
        <begin position="342"/>
        <end position="613"/>
    </location>
</feature>
<keyword evidence="6 13" id="KW-1133">Transmembrane helix</keyword>
<keyword evidence="7" id="KW-0406">Ion transport</keyword>
<organism evidence="16">
    <name type="scientific">Hyalella azteca</name>
    <name type="common">Amphipod</name>
    <dbReference type="NCBI Taxonomy" id="294128"/>
    <lineage>
        <taxon>Eukaryota</taxon>
        <taxon>Metazoa</taxon>
        <taxon>Ecdysozoa</taxon>
        <taxon>Arthropoda</taxon>
        <taxon>Crustacea</taxon>
        <taxon>Multicrustacea</taxon>
        <taxon>Malacostraca</taxon>
        <taxon>Eumalacostraca</taxon>
        <taxon>Peracarida</taxon>
        <taxon>Amphipoda</taxon>
        <taxon>Senticaudata</taxon>
        <taxon>Talitrida</taxon>
        <taxon>Talitroidea</taxon>
        <taxon>Hyalellidae</taxon>
        <taxon>Hyalella</taxon>
    </lineage>
</organism>
<feature type="transmembrane region" description="Helical" evidence="13">
    <location>
        <begin position="343"/>
        <end position="365"/>
    </location>
</feature>
<dbReference type="Gene3D" id="1.10.287.70">
    <property type="match status" value="1"/>
</dbReference>